<dbReference type="Pfam" id="PF02369">
    <property type="entry name" value="Big_1"/>
    <property type="match status" value="1"/>
</dbReference>
<feature type="transmembrane region" description="Helical" evidence="2">
    <location>
        <begin position="3629"/>
        <end position="3645"/>
    </location>
</feature>
<keyword evidence="2" id="KW-1133">Transmembrane helix</keyword>
<proteinExistence type="inferred from homology"/>
<protein>
    <submittedName>
        <fullName evidence="4">Ig-like domain-containing protein</fullName>
    </submittedName>
</protein>
<dbReference type="EMBL" id="CP065748">
    <property type="protein sequence ID" value="QPS84707.1"/>
    <property type="molecule type" value="Genomic_DNA"/>
</dbReference>
<dbReference type="Proteomes" id="UP000595064">
    <property type="component" value="Chromosome"/>
</dbReference>
<keyword evidence="2" id="KW-0812">Transmembrane</keyword>
<dbReference type="KEGG" id="dla:I6G47_24670"/>
<accession>A0A7T2YYX2</accession>
<organism evidence="4 5">
    <name type="scientific">Delftia lacustris</name>
    <dbReference type="NCBI Taxonomy" id="558537"/>
    <lineage>
        <taxon>Bacteria</taxon>
        <taxon>Pseudomonadati</taxon>
        <taxon>Pseudomonadota</taxon>
        <taxon>Betaproteobacteria</taxon>
        <taxon>Burkholderiales</taxon>
        <taxon>Comamonadaceae</taxon>
        <taxon>Delftia</taxon>
    </lineage>
</organism>
<dbReference type="SUPFAM" id="SSF49373">
    <property type="entry name" value="Invasin/intimin cell-adhesion fragments"/>
    <property type="match status" value="8"/>
</dbReference>
<dbReference type="InterPro" id="IPR008964">
    <property type="entry name" value="Invasin/intimin_cell_adhesion"/>
</dbReference>
<keyword evidence="5" id="KW-1185">Reference proteome</keyword>
<evidence type="ECO:0000259" key="3">
    <source>
        <dbReference type="PROSITE" id="PS51127"/>
    </source>
</evidence>
<evidence type="ECO:0000313" key="4">
    <source>
        <dbReference type="EMBL" id="QPS84707.1"/>
    </source>
</evidence>
<dbReference type="NCBIfam" id="TIGR01451">
    <property type="entry name" value="B_ant_repeat"/>
    <property type="match status" value="1"/>
</dbReference>
<keyword evidence="2" id="KW-0472">Membrane</keyword>
<feature type="domain" description="Big-1" evidence="3">
    <location>
        <begin position="973"/>
        <end position="1069"/>
    </location>
</feature>
<dbReference type="InterPro" id="IPR015217">
    <property type="entry name" value="Invasin_dom_3"/>
</dbReference>
<evidence type="ECO:0000256" key="1">
    <source>
        <dbReference type="ARBA" id="ARBA00010116"/>
    </source>
</evidence>
<dbReference type="SMART" id="SM00634">
    <property type="entry name" value="BID_1"/>
    <property type="match status" value="4"/>
</dbReference>
<dbReference type="Gene3D" id="2.60.40.10">
    <property type="entry name" value="Immunoglobulins"/>
    <property type="match status" value="8"/>
</dbReference>
<reference evidence="4 5" key="1">
    <citation type="submission" date="2020-12" db="EMBL/GenBank/DDBJ databases">
        <title>FDA dAtabase for Regulatory Grade micrObial Sequences (FDA-ARGOS): Supporting development and validation of Infectious Disease Dx tests.</title>
        <authorList>
            <person name="Sproer C."/>
            <person name="Gronow S."/>
            <person name="Severitt S."/>
            <person name="Schroder I."/>
            <person name="Tallon L."/>
            <person name="Sadzewicz L."/>
            <person name="Zhao X."/>
            <person name="Boylan J."/>
            <person name="Ott S."/>
            <person name="Bowen H."/>
            <person name="Vavikolanu K."/>
            <person name="Mehta A."/>
            <person name="Aluvathingal J."/>
            <person name="Nadendla S."/>
            <person name="Lowell S."/>
            <person name="Myers T."/>
            <person name="Yan Y."/>
            <person name="Sichtig H."/>
        </authorList>
    </citation>
    <scope>NUCLEOTIDE SEQUENCE [LARGE SCALE GENOMIC DNA]</scope>
    <source>
        <strain evidence="4 5">FDAARGOS_890</strain>
    </source>
</reference>
<sequence length="3650" mass="352725">MQMRWVQLMAIAIGKIIFLSYLLEKTGNIMHALNRLPGSAFFRKWRAAKCLFSLLLLSCAGISSTALAATIVFTVTDNSDAPNANATTPTTCVSTLGGTFAGACTLRAAIQAANYTLQTLDPSADVSIVFAPTLTTSVRTIQSGTSKDAAGNLHPYVDNQTVYVRCANTFISGAQSGAVTGATNACGQSQMISGGDTDTTTGAGGAWYWLKGTVPAGTGSLTIDFGGVIQVQNWADSPWETFYLGGKNITLTNSPNMTCGEAVFVVGSTANNITIDRVGLVNVAPTPAGEGTPFNCELYAEIHQGAQNVFFTNSTINSAIWNGNYGNNKGSAISVAASNGTGGTVSNIVVDNFTVTNLPNPIGGMQLEQFFQVMSNMTVNGLTIKDSNIALSPTGGNAPRAVVSVDGTINLDNGTGLAVTGNTFSLPIAAYTTSSPMHVSAPTLNMAASGTTQVVTVTDNNFTGGGDGVNIGGTGTAPGLIGNNKMTSQSRSAIRVTARDFFKISQNTLFSVPVAANSGISLLTTANGQTGWTPTLGVGASDTAACTWTFNITANANASEPAPYTVEAFWSPTGAGANDAQVYLGSGTMAGASGTLTVPSYLSGQVRVTVTDSNSGGAQTSQLSTAASVTGFPCALKSGVLATTNNQPVGSSDLLEVYIVDGQGNAWTGGSDTVTFAAPPAGVTFNGSSAAVSCMTDSSGKCASPINASSSVAGTFTTPVTLSSSVAGATFSNLPLGGSPVSGAVTYQPSPVAYSFTGLPASTTGSEIAASPPSIAANGVSTSTLAVQLKDALGNLVTTCTDTVAFTLNAGTQGVPAVSVTGCSAGMYTGTVTSPVLVGSGTFGFTINGAAAVATATVSYAAATPSTSASTIGATPASIVANGSSTSVLRVQLVDASSNPINTCTNTVAFTLNGGTQGTPNVGAASCTAGIYTGTVTSPTAVGSGIFGFTINGSAAVATASVSYTAGPPSTSASTIVASPTSIIANGTATSTLTAQLKDASGNSIATCANTVAFTLNGGTQGSPAVGAGACSAGVYTATVTAPTAVGSGTFGFTINGSAATATAAVNYTAGSPSNGANGNLISASPLSVVADNTATSSISVTLRDANGNPATDTVAHTIVFTKTGVGTTTPAAPTCTIAANANPATCSVTVKSATVGTASFTATDNGTAVSNGSPVSVNFIAGPPSNTASGNLLSATPLSVMADGTSTGTVTVALQDANGNATVDTVAHTIGFVHTGAGTPSATSCTIAANANPARCSITVTSTVAGAASFTATDNNGTTTQSVANGSPAVINFTANAADPARSGVRTVSSPATANGSATDVLEAFVGDVNGNPVAGSVVTFSPTANITFSGTCTTNAAGTCQVTARTTVAGSYASGASIAGGALSGSGISSGGNTYGTTAAYVFTAGAVDPANSTMSVDVNNQAAGGGQDVVSVVTKDAFGNPVTGVAVNFSVTPAGASPATASCTTAGAAATCSVSFTSVTASTYSAAATVGATAIGNSPQSMAFVAGNASASNSGLRVVSDNAAANGTATDVVEAYVRDAGGNPKGGEVVTFAGTPGVKLNGGADGASATCTTGTSGATLGICSITATSTASGTYSIATSIPAGTLGGTFTVGANAYSPSAAQIHFVSVVNLSVTKANPGSLTVGTPFNYAFSVSNAASAFGPANSVTIKDLVPAGISITGVPTGANVASATCTPNTFPFAGNGSSVLTCTVSFTTPVAAGSSTSFNLPAVPTAVGSSTNTASYDPSGGISPVNPTAGCTTDCASTPSTPVTPGTPALTVTKANPGSLAVGTPFNYAFSVANAAGAFGPATSVTIKDLVPAGISITGVPTGANVASATCTPNTFPFAGNGSSVLTCTVNFTTSVAAGGSTSFNLPAVPTAVGSSTNTASYDPSGGISPVNPTAGCTTDCASTPVTPVTPGTPALTVTKANPGSLAVGTAFNYAFSVSNAASAFGPANSVTVKDLVPAGISITGVPTGANVASATCTPNTFPFVGNGTAILSCTVSFTTPVAAGSNSSFNLPAVPTAVGSSTNTASYDPSGGISPVNPTAGCTTDCASTPVTPVTPGTPALTVSKANPGSLAVGSPFNYTFTVANAAGAFGPANSVTIKDLVPAGIRITGAPTGANVASVDCSPKPNTFPFTGNGSTVLTCTVNFTASVAAGGNTSFNLPAVPTAVGSSTNTASYDPSGGTSPVNPTAGCTTDCASTPSTPVTPGTPALTVTKANPGSLAVGTPFNYAFTVANAASAFGPATSVTIKDLVPAGISITGVPTGANVSSATCTPNTFPFAGNGSSVLTCTVNFTTSVAAGGSTSFNLPAVPTAVGSSTNTASYDPSGGISPVNPTAGCTTDCASTPVTPVTPGTPALTVTKANPGSLAVGTAFNYAFSVSNAASAFGPANSVTVKDLVPAGISITGVPTGANVASATCTPNTFPFVGNGTAILSCTVSFTTPVAAGSNSSFNLPAVPTAVGSSTNTASYDPSGGISPVNPTAGCTTDCASTPSTPVTPGTPALTVTKANPGSLAVGTPFNYAFSVSNAASAFGPATSVTIKDLVPAGISITGVPTGANVASGTCTPNTFPFAGNGSSVLTCTVNFTAAVAAGGNTSFNLPAVPTAVGSSTNTASYDPSGGISPVNPTAGCTTDCASTPSTPVTPGTPALTVTKANPGSLAVGTAFNYAFTVANAASAFGPATSVTIKDLVPAGISITGVPTGANVASATCTPNAFPFAGNGSSVLTCTVNFTAAVAAGGNTSFNLPAVPTAVGSSTNTASYDPSGGISPVNPTAGCTTDCASTPVTPVTPGTPALTVTKANPGSLAVGTAFNYAFSVSNAAGAFGPATSVTIKDLVPAGISITGVPTGANVASATCTPNTFPFVGNSTAILSCTVSFTTPVAAGSNSGFNLPAVPTAVGSSTNTASYDPSGGISPVNPTAGCTTDCASTPTTPVTPGTPALTVTKANPGSLAVGTAFNYAFTVANAASAFGPATSVTIKDLVPAGISITGVPTGANVASATCTPNTFPFAGNGSSVLTCTVNFTAAVAAGGNTSFNLPAVPTAVGSSTNTASYDPSGGISPVNPTAGCTTDCASTPVTPVTPGAPALTVTKANPGSLAVGTPFNYAFSVSNAASAFGPATSVTIKDLVPAGISITGVPTGANVASATCTPNTFPFAGNGSSVLTCTVNFTAAVAAGGNTSFNLPAVPTAVGSSTNTASYDPSGGISPVNPTAGCTTDCASTPVTPVTPGTPALTVTKANPGSLAVGTAFNYAFTVANAAGAFGPATSVTIKDLVPAGISITGVPTGANVASATCTPNTFPFAGNGSSVLTCTVNFTASVAAGGSTSFNLPAVPTAVGSSTNTASYDPSGGISPVNPTAGCTVNCASTPATPVTPSTQVPVAPTLTVSPTTVGGYPQISGTGTPGYTITVKDGSTTLCTAIVAADQTWSCTPGGGLPTPGLHTISATQTNPGNGNTGPATTTSLNVLGTTFTGPTATGAGNATATLSGGGAGCGFDVSQSSFVAAAAGAPGQLSFPYGNVHFVARGCTPSSSITVSVTWPGPVTGMAYWKFGPASAGAADSWYQPAGAVVSGNTTSVVVTDGGQGDDDRAANGVIVDPSGPARVGAAPGARPIPALEPRMLAMAMLLMLAAGLWNLRRRRG</sequence>
<dbReference type="InterPro" id="IPR053784">
    <property type="entry name" value="Choice_anch_U_dom"/>
</dbReference>
<dbReference type="InterPro" id="IPR047589">
    <property type="entry name" value="DUF11_rpt"/>
</dbReference>
<dbReference type="InterPro" id="IPR003344">
    <property type="entry name" value="Big_1_dom"/>
</dbReference>
<comment type="similarity">
    <text evidence="1">Belongs to the intimin/invasin family.</text>
</comment>
<dbReference type="InterPro" id="IPR013783">
    <property type="entry name" value="Ig-like_fold"/>
</dbReference>
<dbReference type="NCBIfam" id="NF041766">
    <property type="entry name" value="choice_anch_U"/>
    <property type="match status" value="1"/>
</dbReference>
<gene>
    <name evidence="4" type="ORF">I6G47_24670</name>
</gene>
<dbReference type="PROSITE" id="PS51127">
    <property type="entry name" value="BIG1"/>
    <property type="match status" value="1"/>
</dbReference>
<evidence type="ECO:0000256" key="2">
    <source>
        <dbReference type="SAM" id="Phobius"/>
    </source>
</evidence>
<evidence type="ECO:0000313" key="5">
    <source>
        <dbReference type="Proteomes" id="UP000595064"/>
    </source>
</evidence>
<dbReference type="Pfam" id="PF09134">
    <property type="entry name" value="Invasin_D3"/>
    <property type="match status" value="4"/>
</dbReference>
<name>A0A7T2YYX2_9BURK</name>